<dbReference type="GeneID" id="30006266"/>
<keyword evidence="9" id="KW-1185">Reference proteome</keyword>
<sequence length="197" mass="21695">MAKTSKVKKDPTANPRSRASKRATSPSIDIDKSIKDAPRASDATPVLAARPNSGVTKAKRKQKPLSRGQRRRHEKGLARAEMVQDQFARKVEDASHRLKKRRERKGMWEDVNGTTNKFGTLMAALGDTADQNEEDGWEDEAMQESNTESGGVKHVENLTTFSKTKLVVVDRTASTAAAAPTSTTMTQEEEDEADKIT</sequence>
<dbReference type="EMBL" id="LVYI01000002">
    <property type="protein sequence ID" value="OAP62869.1"/>
    <property type="molecule type" value="Genomic_DNA"/>
</dbReference>
<evidence type="ECO:0000256" key="2">
    <source>
        <dbReference type="ARBA" id="ARBA00004496"/>
    </source>
</evidence>
<name>A0A178ZST6_9EURO</name>
<feature type="compositionally biased region" description="Basic and acidic residues" evidence="7">
    <location>
        <begin position="87"/>
        <end position="96"/>
    </location>
</feature>
<dbReference type="InterPro" id="IPR053278">
    <property type="entry name" value="Pre-60S_factor_ECM1"/>
</dbReference>
<gene>
    <name evidence="8" type="ORF">AYL99_02096</name>
</gene>
<feature type="compositionally biased region" description="Acidic residues" evidence="7">
    <location>
        <begin position="187"/>
        <end position="197"/>
    </location>
</feature>
<feature type="compositionally biased region" description="Basic and acidic residues" evidence="7">
    <location>
        <begin position="29"/>
        <end position="39"/>
    </location>
</feature>
<dbReference type="GO" id="GO:0005730">
    <property type="term" value="C:nucleolus"/>
    <property type="evidence" value="ECO:0007669"/>
    <property type="project" value="TreeGrafter"/>
</dbReference>
<evidence type="ECO:0000256" key="4">
    <source>
        <dbReference type="ARBA" id="ARBA00022490"/>
    </source>
</evidence>
<proteinExistence type="predicted"/>
<comment type="caution">
    <text evidence="8">The sequence shown here is derived from an EMBL/GenBank/DDBJ whole genome shotgun (WGS) entry which is preliminary data.</text>
</comment>
<dbReference type="RefSeq" id="XP_018696236.1">
    <property type="nucleotide sequence ID" value="XM_018833612.1"/>
</dbReference>
<evidence type="ECO:0000256" key="5">
    <source>
        <dbReference type="ARBA" id="ARBA00022517"/>
    </source>
</evidence>
<accession>A0A178ZST6</accession>
<dbReference type="GO" id="GO:0000055">
    <property type="term" value="P:ribosomal large subunit export from nucleus"/>
    <property type="evidence" value="ECO:0007669"/>
    <property type="project" value="TreeGrafter"/>
</dbReference>
<evidence type="ECO:0000256" key="3">
    <source>
        <dbReference type="ARBA" id="ARBA00022448"/>
    </source>
</evidence>
<keyword evidence="3" id="KW-0813">Transport</keyword>
<dbReference type="GO" id="GO:0005737">
    <property type="term" value="C:cytoplasm"/>
    <property type="evidence" value="ECO:0007669"/>
    <property type="project" value="UniProtKB-SubCell"/>
</dbReference>
<evidence type="ECO:0000256" key="6">
    <source>
        <dbReference type="ARBA" id="ARBA00023242"/>
    </source>
</evidence>
<dbReference type="GO" id="GO:0030687">
    <property type="term" value="C:preribosome, large subunit precursor"/>
    <property type="evidence" value="ECO:0007669"/>
    <property type="project" value="TreeGrafter"/>
</dbReference>
<dbReference type="OrthoDB" id="5304887at2759"/>
<feature type="compositionally biased region" description="Polar residues" evidence="7">
    <location>
        <begin position="14"/>
        <end position="27"/>
    </location>
</feature>
<feature type="region of interest" description="Disordered" evidence="7">
    <location>
        <begin position="1"/>
        <end position="114"/>
    </location>
</feature>
<dbReference type="InterPro" id="IPR022784">
    <property type="entry name" value="Ribosome_bgen_Alb1"/>
</dbReference>
<feature type="region of interest" description="Disordered" evidence="7">
    <location>
        <begin position="130"/>
        <end position="156"/>
    </location>
</feature>
<evidence type="ECO:0000256" key="1">
    <source>
        <dbReference type="ARBA" id="ARBA00004123"/>
    </source>
</evidence>
<organism evidence="8 9">
    <name type="scientific">Fonsecaea erecta</name>
    <dbReference type="NCBI Taxonomy" id="1367422"/>
    <lineage>
        <taxon>Eukaryota</taxon>
        <taxon>Fungi</taxon>
        <taxon>Dikarya</taxon>
        <taxon>Ascomycota</taxon>
        <taxon>Pezizomycotina</taxon>
        <taxon>Eurotiomycetes</taxon>
        <taxon>Chaetothyriomycetidae</taxon>
        <taxon>Chaetothyriales</taxon>
        <taxon>Herpotrichiellaceae</taxon>
        <taxon>Fonsecaea</taxon>
    </lineage>
</organism>
<feature type="region of interest" description="Disordered" evidence="7">
    <location>
        <begin position="174"/>
        <end position="197"/>
    </location>
</feature>
<comment type="subcellular location">
    <subcellularLocation>
        <location evidence="2">Cytoplasm</location>
    </subcellularLocation>
    <subcellularLocation>
        <location evidence="1">Nucleus</location>
    </subcellularLocation>
</comment>
<keyword evidence="4" id="KW-0963">Cytoplasm</keyword>
<dbReference type="Proteomes" id="UP000078343">
    <property type="component" value="Unassembled WGS sequence"/>
</dbReference>
<feature type="compositionally biased region" description="Basic residues" evidence="7">
    <location>
        <begin position="57"/>
        <end position="74"/>
    </location>
</feature>
<keyword evidence="5" id="KW-0690">Ribosome biogenesis</keyword>
<evidence type="ECO:0000313" key="9">
    <source>
        <dbReference type="Proteomes" id="UP000078343"/>
    </source>
</evidence>
<evidence type="ECO:0008006" key="10">
    <source>
        <dbReference type="Google" id="ProtNLM"/>
    </source>
</evidence>
<dbReference type="PANTHER" id="PTHR28280">
    <property type="entry name" value="SHUTTLING PRE-60S FACTOR ECM1"/>
    <property type="match status" value="1"/>
</dbReference>
<feature type="compositionally biased region" description="Acidic residues" evidence="7">
    <location>
        <begin position="130"/>
        <end position="142"/>
    </location>
</feature>
<evidence type="ECO:0000313" key="8">
    <source>
        <dbReference type="EMBL" id="OAP62869.1"/>
    </source>
</evidence>
<feature type="compositionally biased region" description="Low complexity" evidence="7">
    <location>
        <begin position="174"/>
        <end position="184"/>
    </location>
</feature>
<evidence type="ECO:0000256" key="7">
    <source>
        <dbReference type="SAM" id="MobiDB-lite"/>
    </source>
</evidence>
<dbReference type="AlphaFoldDB" id="A0A178ZST6"/>
<keyword evidence="6" id="KW-0539">Nucleus</keyword>
<dbReference type="PANTHER" id="PTHR28280:SF1">
    <property type="entry name" value="SHUTTLING PRE-60S FACTOR ECM1"/>
    <property type="match status" value="1"/>
</dbReference>
<protein>
    <recommendedName>
        <fullName evidence="10">Ribosome biogenesis protein Alb1</fullName>
    </recommendedName>
</protein>
<dbReference type="Pfam" id="PF09135">
    <property type="entry name" value="Alb1"/>
    <property type="match status" value="1"/>
</dbReference>
<reference evidence="8 9" key="1">
    <citation type="submission" date="2016-04" db="EMBL/GenBank/DDBJ databases">
        <title>Draft genome of Fonsecaea erecta CBS 125763.</title>
        <authorList>
            <person name="Weiss V.A."/>
            <person name="Vicente V.A."/>
            <person name="Raittz R.T."/>
            <person name="Moreno L.F."/>
            <person name="De Souza E.M."/>
            <person name="Pedrosa F.O."/>
            <person name="Steffens M.B."/>
            <person name="Faoro H."/>
            <person name="Tadra-Sfeir M.Z."/>
            <person name="Najafzadeh M.J."/>
            <person name="Felipe M.S."/>
            <person name="Teixeira M."/>
            <person name="Sun J."/>
            <person name="Xi L."/>
            <person name="Gomes R."/>
            <person name="De Azevedo C.M."/>
            <person name="Salgado C.G."/>
            <person name="Da Silva M.B."/>
            <person name="Nascimento M.F."/>
            <person name="Queiroz-Telles F."/>
            <person name="Attili D.S."/>
            <person name="Gorbushina A."/>
        </authorList>
    </citation>
    <scope>NUCLEOTIDE SEQUENCE [LARGE SCALE GENOMIC DNA]</scope>
    <source>
        <strain evidence="8 9">CBS 125763</strain>
    </source>
</reference>